<protein>
    <submittedName>
        <fullName evidence="2">Aminopeptidase P family protein</fullName>
    </submittedName>
</protein>
<gene>
    <name evidence="2" type="ORF">E6K79_05815</name>
</gene>
<dbReference type="InterPro" id="IPR029149">
    <property type="entry name" value="Creatin/AminoP/Spt16_N"/>
</dbReference>
<dbReference type="EMBL" id="VBOZ01000015">
    <property type="protein sequence ID" value="TMQ65012.1"/>
    <property type="molecule type" value="Genomic_DNA"/>
</dbReference>
<dbReference type="SUPFAM" id="SSF53092">
    <property type="entry name" value="Creatinase/prolidase N-terminal domain"/>
    <property type="match status" value="1"/>
</dbReference>
<sequence>MPRGLGSSYRIRMETAPVETRAPSIGALKLAQAQSLLESSGLDAWLVVVRESAERPDPILRFFFDLDFTWTTFFLVTRDWSAALVATFDAPDLVRLGLFDEVVTYREGPRAQLLELLRKRDPARIGINFSIDDALADGITAGLRDYLAESLAGTPFASRIVSAAPLLSVLRGVKLEEERGLVTLAVNETELMFDRVRDRIRVGQTARQIAGEFHAEAARGGVRTAWPKHHCPTVTVGAKSPIGHVGPSEEPVTLNCAVHVDFGIILNGYCSDLQRFWYVAPAGGSAAPEPVRRAYQTIVDAIDLAARSLIPGALGWEVDEKARKLLLSRGYPEYPHALGHHLGRAVHDGGGVLGPRWERYGREPFEPVRVGNVFTLEPSIHLEEHGLISLEEDVVVGPKGAEFLSRFPRELPILRLP</sequence>
<dbReference type="Pfam" id="PF00557">
    <property type="entry name" value="Peptidase_M24"/>
    <property type="match status" value="1"/>
</dbReference>
<dbReference type="GO" id="GO:0004177">
    <property type="term" value="F:aminopeptidase activity"/>
    <property type="evidence" value="ECO:0007669"/>
    <property type="project" value="UniProtKB-KW"/>
</dbReference>
<evidence type="ECO:0000313" key="3">
    <source>
        <dbReference type="Proteomes" id="UP000317691"/>
    </source>
</evidence>
<evidence type="ECO:0000313" key="2">
    <source>
        <dbReference type="EMBL" id="TMQ65012.1"/>
    </source>
</evidence>
<reference evidence="2 3" key="1">
    <citation type="journal article" date="2019" name="Nat. Microbiol.">
        <title>Mediterranean grassland soil C-N compound turnover is dependent on rainfall and depth, and is mediated by genomically divergent microorganisms.</title>
        <authorList>
            <person name="Diamond S."/>
            <person name="Andeer P.F."/>
            <person name="Li Z."/>
            <person name="Crits-Christoph A."/>
            <person name="Burstein D."/>
            <person name="Anantharaman K."/>
            <person name="Lane K.R."/>
            <person name="Thomas B.C."/>
            <person name="Pan C."/>
            <person name="Northen T.R."/>
            <person name="Banfield J.F."/>
        </authorList>
    </citation>
    <scope>NUCLEOTIDE SEQUENCE [LARGE SCALE GENOMIC DNA]</scope>
    <source>
        <strain evidence="2">WS_9</strain>
    </source>
</reference>
<dbReference type="Proteomes" id="UP000317691">
    <property type="component" value="Unassembled WGS sequence"/>
</dbReference>
<dbReference type="AlphaFoldDB" id="A0A538TN08"/>
<organism evidence="2 3">
    <name type="scientific">Eiseniibacteriota bacterium</name>
    <dbReference type="NCBI Taxonomy" id="2212470"/>
    <lineage>
        <taxon>Bacteria</taxon>
        <taxon>Candidatus Eiseniibacteriota</taxon>
    </lineage>
</organism>
<keyword evidence="2" id="KW-0645">Protease</keyword>
<name>A0A538TN08_UNCEI</name>
<dbReference type="PANTHER" id="PTHR46112">
    <property type="entry name" value="AMINOPEPTIDASE"/>
    <property type="match status" value="1"/>
</dbReference>
<dbReference type="InterPro" id="IPR000994">
    <property type="entry name" value="Pept_M24"/>
</dbReference>
<dbReference type="Gene3D" id="3.90.230.10">
    <property type="entry name" value="Creatinase/methionine aminopeptidase superfamily"/>
    <property type="match status" value="1"/>
</dbReference>
<dbReference type="CDD" id="cd01066">
    <property type="entry name" value="APP_MetAP"/>
    <property type="match status" value="1"/>
</dbReference>
<comment type="caution">
    <text evidence="2">The sequence shown here is derived from an EMBL/GenBank/DDBJ whole genome shotgun (WGS) entry which is preliminary data.</text>
</comment>
<dbReference type="SUPFAM" id="SSF55920">
    <property type="entry name" value="Creatinase/aminopeptidase"/>
    <property type="match status" value="1"/>
</dbReference>
<accession>A0A538TN08</accession>
<keyword evidence="2" id="KW-0031">Aminopeptidase</keyword>
<dbReference type="InterPro" id="IPR036005">
    <property type="entry name" value="Creatinase/aminopeptidase-like"/>
</dbReference>
<proteinExistence type="predicted"/>
<dbReference type="InterPro" id="IPR050659">
    <property type="entry name" value="Peptidase_M24B"/>
</dbReference>
<feature type="domain" description="Peptidase M24" evidence="1">
    <location>
        <begin position="185"/>
        <end position="396"/>
    </location>
</feature>
<keyword evidence="2" id="KW-0378">Hydrolase</keyword>
<evidence type="ECO:0000259" key="1">
    <source>
        <dbReference type="Pfam" id="PF00557"/>
    </source>
</evidence>
<dbReference type="PANTHER" id="PTHR46112:SF8">
    <property type="entry name" value="CYTOPLASMIC PEPTIDASE PEPQ-RELATED"/>
    <property type="match status" value="1"/>
</dbReference>